<evidence type="ECO:0000259" key="2">
    <source>
        <dbReference type="PROSITE" id="PS50013"/>
    </source>
</evidence>
<evidence type="ECO:0000256" key="1">
    <source>
        <dbReference type="SAM" id="MobiDB-lite"/>
    </source>
</evidence>
<gene>
    <name evidence="3" type="ORF">WJX74_005605</name>
</gene>
<keyword evidence="4" id="KW-1185">Reference proteome</keyword>
<dbReference type="Gene3D" id="2.40.50.40">
    <property type="match status" value="1"/>
</dbReference>
<feature type="domain" description="Chromo" evidence="2">
    <location>
        <begin position="271"/>
        <end position="329"/>
    </location>
</feature>
<name>A0AAW1Q236_9CHLO</name>
<protein>
    <recommendedName>
        <fullName evidence="2">Chromo domain-containing protein</fullName>
    </recommendedName>
</protein>
<dbReference type="InterPro" id="IPR000953">
    <property type="entry name" value="Chromo/chromo_shadow_dom"/>
</dbReference>
<dbReference type="CDD" id="cd00024">
    <property type="entry name" value="CD_CSD"/>
    <property type="match status" value="1"/>
</dbReference>
<dbReference type="InterPro" id="IPR016197">
    <property type="entry name" value="Chromo-like_dom_sf"/>
</dbReference>
<proteinExistence type="predicted"/>
<dbReference type="Pfam" id="PF00385">
    <property type="entry name" value="Chromo"/>
    <property type="match status" value="1"/>
</dbReference>
<dbReference type="InterPro" id="IPR023780">
    <property type="entry name" value="Chromo_domain"/>
</dbReference>
<sequence>MIPKPWSEIYPGRAVAKKPGSKTRAGYCFRYERARAGKGFYRRRYIVIWDNGEKEEFERADLTPLLLDYFLDEVWVLPNIRALQKVGWDMSKLPAEEPPASKGRKRKQVPSAAGKAQAGAKVSAKHQKTVPPESQAGKPSRASQGKGERGGKPPLAPKTAAKRGQASVYAPTDPAKSTGTPAAPVSKPGEDAPEATAPTAAAPSNAAASPDELKVTARKKQAAGPAKPVETHGEDMVKVNGTNFSIPKRLTFTEGDTPYKEYVGQVFEEEMEVEHLCWERRTRGKVEFLVKYKGYELDHNDWLPRRALRHNVALDAWERAQKAVAEGSTEHLKGKYQKEA</sequence>
<dbReference type="Proteomes" id="UP001438707">
    <property type="component" value="Unassembled WGS sequence"/>
</dbReference>
<evidence type="ECO:0000313" key="4">
    <source>
        <dbReference type="Proteomes" id="UP001438707"/>
    </source>
</evidence>
<feature type="compositionally biased region" description="Low complexity" evidence="1">
    <location>
        <begin position="194"/>
        <end position="210"/>
    </location>
</feature>
<dbReference type="SUPFAM" id="SSF54160">
    <property type="entry name" value="Chromo domain-like"/>
    <property type="match status" value="1"/>
</dbReference>
<feature type="region of interest" description="Disordered" evidence="1">
    <location>
        <begin position="94"/>
        <end position="231"/>
    </location>
</feature>
<comment type="caution">
    <text evidence="3">The sequence shown here is derived from an EMBL/GenBank/DDBJ whole genome shotgun (WGS) entry which is preliminary data.</text>
</comment>
<dbReference type="EMBL" id="JALJOS010000095">
    <property type="protein sequence ID" value="KAK9816039.1"/>
    <property type="molecule type" value="Genomic_DNA"/>
</dbReference>
<reference evidence="3 4" key="1">
    <citation type="journal article" date="2024" name="Nat. Commun.">
        <title>Phylogenomics reveals the evolutionary origins of lichenization in chlorophyte algae.</title>
        <authorList>
            <person name="Puginier C."/>
            <person name="Libourel C."/>
            <person name="Otte J."/>
            <person name="Skaloud P."/>
            <person name="Haon M."/>
            <person name="Grisel S."/>
            <person name="Petersen M."/>
            <person name="Berrin J.G."/>
            <person name="Delaux P.M."/>
            <person name="Dal Grande F."/>
            <person name="Keller J."/>
        </authorList>
    </citation>
    <scope>NUCLEOTIDE SEQUENCE [LARGE SCALE GENOMIC DNA]</scope>
    <source>
        <strain evidence="3 4">SAG 2145</strain>
    </source>
</reference>
<dbReference type="PROSITE" id="PS50013">
    <property type="entry name" value="CHROMO_2"/>
    <property type="match status" value="1"/>
</dbReference>
<evidence type="ECO:0000313" key="3">
    <source>
        <dbReference type="EMBL" id="KAK9816039.1"/>
    </source>
</evidence>
<dbReference type="AlphaFoldDB" id="A0AAW1Q236"/>
<organism evidence="3 4">
    <name type="scientific">Apatococcus lobatus</name>
    <dbReference type="NCBI Taxonomy" id="904363"/>
    <lineage>
        <taxon>Eukaryota</taxon>
        <taxon>Viridiplantae</taxon>
        <taxon>Chlorophyta</taxon>
        <taxon>core chlorophytes</taxon>
        <taxon>Trebouxiophyceae</taxon>
        <taxon>Chlorellales</taxon>
        <taxon>Chlorellaceae</taxon>
        <taxon>Apatococcus</taxon>
    </lineage>
</organism>
<accession>A0AAW1Q236</accession>